<proteinExistence type="predicted"/>
<name>X8APX8_MYCXE</name>
<comment type="caution">
    <text evidence="2">The sequence shown here is derived from an EMBL/GenBank/DDBJ whole genome shotgun (WGS) entry which is preliminary data.</text>
</comment>
<feature type="non-terminal residue" evidence="2">
    <location>
        <position position="1"/>
    </location>
</feature>
<organism evidence="2">
    <name type="scientific">Mycobacterium xenopi 4042</name>
    <dbReference type="NCBI Taxonomy" id="1299334"/>
    <lineage>
        <taxon>Bacteria</taxon>
        <taxon>Bacillati</taxon>
        <taxon>Actinomycetota</taxon>
        <taxon>Actinomycetes</taxon>
        <taxon>Mycobacteriales</taxon>
        <taxon>Mycobacteriaceae</taxon>
        <taxon>Mycobacterium</taxon>
    </lineage>
</organism>
<dbReference type="EC" id="3.2.1.-" evidence="2"/>
<sequence>PAEQVGHRHPPRLGGRYTWPRFVCARPGIFRRCAPSWSPRLAPSPQTRDMNPIYTGKDVSFIDTKQANRPPKPRSSTPRSSPCSPGCWPRGLPAGRAGQGVGAAGLRRPPRRHHRLGVRPGLPRPAHRLARRVELGGQYETTRWRCCHRRSAAMS</sequence>
<dbReference type="PATRIC" id="fig|1299334.3.peg.5522"/>
<gene>
    <name evidence="2" type="ORF">I553_3901</name>
</gene>
<keyword evidence="2" id="KW-0326">Glycosidase</keyword>
<reference evidence="2" key="1">
    <citation type="submission" date="2014-01" db="EMBL/GenBank/DDBJ databases">
        <authorList>
            <person name="Brown-Elliot B."/>
            <person name="Wallace R."/>
            <person name="Lenaerts A."/>
            <person name="Ordway D."/>
            <person name="DeGroote M.A."/>
            <person name="Parker T."/>
            <person name="Sizemore C."/>
            <person name="Tallon L.J."/>
            <person name="Sadzewicz L.K."/>
            <person name="Sengamalay N."/>
            <person name="Fraser C.M."/>
            <person name="Hine E."/>
            <person name="Shefchek K.A."/>
            <person name="Das S.P."/>
            <person name="Tettelin H."/>
        </authorList>
    </citation>
    <scope>NUCLEOTIDE SEQUENCE [LARGE SCALE GENOMIC DNA]</scope>
    <source>
        <strain evidence="2">4042</strain>
    </source>
</reference>
<protein>
    <submittedName>
        <fullName evidence="2">ALPHA-MANNOSIDASE domain protein</fullName>
        <ecNumber evidence="2">3.2.1.-</ecNumber>
    </submittedName>
</protein>
<evidence type="ECO:0000256" key="1">
    <source>
        <dbReference type="SAM" id="MobiDB-lite"/>
    </source>
</evidence>
<accession>X8APX8</accession>
<keyword evidence="2" id="KW-0378">Hydrolase</keyword>
<dbReference type="EMBL" id="JAOB01000051">
    <property type="protein sequence ID" value="EUA32825.1"/>
    <property type="molecule type" value="Genomic_DNA"/>
</dbReference>
<feature type="region of interest" description="Disordered" evidence="1">
    <location>
        <begin position="35"/>
        <end position="125"/>
    </location>
</feature>
<feature type="compositionally biased region" description="Low complexity" evidence="1">
    <location>
        <begin position="74"/>
        <end position="85"/>
    </location>
</feature>
<evidence type="ECO:0000313" key="2">
    <source>
        <dbReference type="EMBL" id="EUA32825.1"/>
    </source>
</evidence>
<dbReference type="AlphaFoldDB" id="X8APX8"/>
<dbReference type="GO" id="GO:0016798">
    <property type="term" value="F:hydrolase activity, acting on glycosyl bonds"/>
    <property type="evidence" value="ECO:0007669"/>
    <property type="project" value="UniProtKB-KW"/>
</dbReference>
<feature type="compositionally biased region" description="Basic residues" evidence="1">
    <location>
        <begin position="108"/>
        <end position="117"/>
    </location>
</feature>